<dbReference type="Gene3D" id="2.30.30.940">
    <property type="match status" value="1"/>
</dbReference>
<proteinExistence type="predicted"/>
<keyword evidence="1" id="KW-0175">Coiled coil</keyword>
<comment type="caution">
    <text evidence="4">The sequence shown here is derived from an EMBL/GenBank/DDBJ whole genome shotgun (WGS) entry which is preliminary data.</text>
</comment>
<dbReference type="PANTHER" id="PTHR47642">
    <property type="entry name" value="ATP-DEPENDENT DNA HELICASE"/>
    <property type="match status" value="1"/>
</dbReference>
<dbReference type="NCBIfam" id="NF041492">
    <property type="entry name" value="MobF"/>
    <property type="match status" value="1"/>
</dbReference>
<sequence length="863" mass="94943">LKEGVAETPEGVEDYYAAEGDAGRWVGGGLERLGLSRGDILPEQFERIASGFAVHGEALAQNAGNPDRRAGWDLTFSAPKSVSVVWALAGTDQREALEQAQERAVERALKLLEDKAFFARTGRAGEVSQHAKLIAATFRHGTSREQDPQLHTHSFIMNLAVREDGKVSSIDPRTMMKWQKVIGAAYRAELAEGLRQMGYQVERDGDAFRIAGVSPEVEKEFSQRRQQIEARLRELGLRDAKTSENVALETRKSKAIVGQLELESQWSSRAAALGLTREAAAELRGDEPARALELLKASEILDKLTQHEAVLEERHIFLAAAEVAQGAGGIADARRLAETAKLIAVELVDPVTGNVRYTTREMIKAERSVVEHARQRANETQHQLDRAEVERAIERMEIARSTEGERFKLRDEQREAVIALTTSTGATAVMVGDAGTGKSTALEAVRLAYEAHGFQVVGATLAGKAAAELQAGASIESSTIDRMLIDLENKRLKLDSKTVIVLDEAGMIDSRKMARVSEMARVAGAKLVIVGDQKQLPPVGAGATFRHIQDVAPTTRLAQIVRQREDWAREAVREMSKGDAGAALGRYIERGLVGVEKTHASAIRAAADQFIRDRAEVGADRVQAIAATNAQVRDLNREIRVRLEVRGAIQNAQSIQVRDGNDPDKLAKLELAVGERIVITKNENRLGLKNGDFATVERVSTQQVTLKLDRTGESLSIDPRSVAMRHGYAATTHRLQGSTVERAIVLGSEHTSREMAYVQASRAKGDTRWFFTEEKVRKIELEAGKEATTEISMLDRLKGAAHAMSQSRQKQSTLDYTVQNIDGPPDAPRQRDLEAGLEQRTLLETQQQQRQQRLERQRDGMGL</sequence>
<evidence type="ECO:0000256" key="1">
    <source>
        <dbReference type="SAM" id="Coils"/>
    </source>
</evidence>
<dbReference type="Proteomes" id="UP000599523">
    <property type="component" value="Unassembled WGS sequence"/>
</dbReference>
<dbReference type="InterPro" id="IPR027417">
    <property type="entry name" value="P-loop_NTPase"/>
</dbReference>
<evidence type="ECO:0000259" key="3">
    <source>
        <dbReference type="Pfam" id="PF08751"/>
    </source>
</evidence>
<evidence type="ECO:0000256" key="2">
    <source>
        <dbReference type="SAM" id="MobiDB-lite"/>
    </source>
</evidence>
<dbReference type="Pfam" id="PF13604">
    <property type="entry name" value="AAA_30"/>
    <property type="match status" value="1"/>
</dbReference>
<dbReference type="SUPFAM" id="SSF52540">
    <property type="entry name" value="P-loop containing nucleoside triphosphate hydrolases"/>
    <property type="match status" value="2"/>
</dbReference>
<dbReference type="AlphaFoldDB" id="A0A972JA21"/>
<dbReference type="Pfam" id="PF08751">
    <property type="entry name" value="TrwC"/>
    <property type="match status" value="1"/>
</dbReference>
<dbReference type="NCBIfam" id="TIGR02686">
    <property type="entry name" value="relax_trwC"/>
    <property type="match status" value="1"/>
</dbReference>
<dbReference type="InterPro" id="IPR014059">
    <property type="entry name" value="TraI/TrwC_relax"/>
</dbReference>
<dbReference type="SUPFAM" id="SSF55464">
    <property type="entry name" value="Origin of replication-binding domain, RBD-like"/>
    <property type="match status" value="1"/>
</dbReference>
<protein>
    <submittedName>
        <fullName evidence="4">Relaxase domain-containing protein</fullName>
    </submittedName>
</protein>
<feature type="coiled-coil region" evidence="1">
    <location>
        <begin position="370"/>
        <end position="397"/>
    </location>
</feature>
<keyword evidence="5" id="KW-1185">Reference proteome</keyword>
<dbReference type="CDD" id="cd17933">
    <property type="entry name" value="DEXSc_RecD-like"/>
    <property type="match status" value="1"/>
</dbReference>
<dbReference type="Gene3D" id="3.40.50.300">
    <property type="entry name" value="P-loop containing nucleotide triphosphate hydrolases"/>
    <property type="match status" value="2"/>
</dbReference>
<accession>A0A972JA21</accession>
<evidence type="ECO:0000313" key="4">
    <source>
        <dbReference type="EMBL" id="NMG05106.1"/>
    </source>
</evidence>
<dbReference type="EMBL" id="WTVM01000208">
    <property type="protein sequence ID" value="NMG05106.1"/>
    <property type="molecule type" value="Genomic_DNA"/>
</dbReference>
<gene>
    <name evidence="4" type="ORF">GPA21_19385</name>
</gene>
<dbReference type="CDD" id="cd18809">
    <property type="entry name" value="SF1_C_RecD"/>
    <property type="match status" value="1"/>
</dbReference>
<reference evidence="4" key="1">
    <citation type="submission" date="2019-12" db="EMBL/GenBank/DDBJ databases">
        <title>Comparative genomics gives insights into the taxonomy of the Azoarcus-Aromatoleum group and reveals separate origins of nif in the plant-associated Azoarcus and non-plant-associated Aromatoleum sub-groups.</title>
        <authorList>
            <person name="Lafos M."/>
            <person name="Maluk M."/>
            <person name="Batista M."/>
            <person name="Junghare M."/>
            <person name="Carmona M."/>
            <person name="Faoro H."/>
            <person name="Cruz L.M."/>
            <person name="Battistoni F."/>
            <person name="De Souza E."/>
            <person name="Pedrosa F."/>
            <person name="Chen W.-M."/>
            <person name="Poole P.S."/>
            <person name="Dixon R.A."/>
            <person name="James E.K."/>
        </authorList>
    </citation>
    <scope>NUCLEOTIDE SEQUENCE</scope>
    <source>
        <strain evidence="4">NSC3</strain>
    </source>
</reference>
<feature type="domain" description="TrwC relaxase" evidence="3">
    <location>
        <begin position="13"/>
        <end position="272"/>
    </location>
</feature>
<dbReference type="RefSeq" id="WP_168989719.1">
    <property type="nucleotide sequence ID" value="NZ_CAWPHM010000120.1"/>
</dbReference>
<feature type="region of interest" description="Disordered" evidence="2">
    <location>
        <begin position="803"/>
        <end position="831"/>
    </location>
</feature>
<dbReference type="InterPro" id="IPR014862">
    <property type="entry name" value="TrwC"/>
</dbReference>
<organism evidence="4 5">
    <name type="scientific">Azoarcus taiwanensis</name>
    <dbReference type="NCBI Taxonomy" id="666964"/>
    <lineage>
        <taxon>Bacteria</taxon>
        <taxon>Pseudomonadati</taxon>
        <taxon>Pseudomonadota</taxon>
        <taxon>Betaproteobacteria</taxon>
        <taxon>Rhodocyclales</taxon>
        <taxon>Zoogloeaceae</taxon>
        <taxon>Azoarcus</taxon>
    </lineage>
</organism>
<evidence type="ECO:0000313" key="5">
    <source>
        <dbReference type="Proteomes" id="UP000599523"/>
    </source>
</evidence>
<dbReference type="InterPro" id="IPR051055">
    <property type="entry name" value="PIF1_helicase"/>
</dbReference>
<feature type="compositionally biased region" description="Polar residues" evidence="2">
    <location>
        <begin position="804"/>
        <end position="820"/>
    </location>
</feature>
<feature type="non-terminal residue" evidence="4">
    <location>
        <position position="1"/>
    </location>
</feature>
<name>A0A972JA21_9RHOO</name>